<keyword evidence="1" id="KW-0418">Kinase</keyword>
<evidence type="ECO:0000313" key="1">
    <source>
        <dbReference type="EMBL" id="MEJ8305413.1"/>
    </source>
</evidence>
<name>A0ACC6PEM4_9BACL</name>
<accession>A0ACC6PEM4</accession>
<organism evidence="1 2">
    <name type="scientific">Saccharibacillus sacchari</name>
    <dbReference type="NCBI Taxonomy" id="456493"/>
    <lineage>
        <taxon>Bacteria</taxon>
        <taxon>Bacillati</taxon>
        <taxon>Bacillota</taxon>
        <taxon>Bacilli</taxon>
        <taxon>Bacillales</taxon>
        <taxon>Paenibacillaceae</taxon>
        <taxon>Saccharibacillus</taxon>
    </lineage>
</organism>
<keyword evidence="2" id="KW-1185">Reference proteome</keyword>
<keyword evidence="1" id="KW-0808">Transferase</keyword>
<evidence type="ECO:0000313" key="2">
    <source>
        <dbReference type="Proteomes" id="UP001380953"/>
    </source>
</evidence>
<sequence length="525" mass="57096">MYIRNWIRGKTAAALILLLLILCSGIWLANTGEKRSAASDRYPVNKARLLTGNIMFELEQSGLGALDGNERLREQLLRQCREIGAELTLVDLRGTVAFDSMAATSSPSAPSDSVSVDSADTENRRVDLRTALHYDLYASSEPERFEIAFPIVEAGGAQTGNALFTLDASAVLAAPDRSGGTLAFAVFALLLLLSGWTTVLVYRRLQARAVEPLTALKQAAETILKGEYDWKSEYARPDEMGELYAAFEQMRLEISHLHGERERRERMQKELVTDISHDLKTPLTAIKAYIEAIEAGLCADLDEVMEYIGVMRVHTDKMVRLTDDLLVHALNELGQISITPLEVYSADAFRSILRTVERDITSSGIAYRGPDSSSFAFSPADGSAQVPENGFADISGIPNVLIRADVNRLEQVMSNLVTNALKHTRSGDTICIGLELEPGFLGVSVADTGTGIDPADRPFIFERAYKGSAARSNGADLSVPSARKNDGSGLGLSICKTIIEAHGGTLSFQSRKGNGTVFRFTVPLC</sequence>
<dbReference type="Proteomes" id="UP001380953">
    <property type="component" value="Unassembled WGS sequence"/>
</dbReference>
<comment type="caution">
    <text evidence="1">The sequence shown here is derived from an EMBL/GenBank/DDBJ whole genome shotgun (WGS) entry which is preliminary data.</text>
</comment>
<proteinExistence type="predicted"/>
<gene>
    <name evidence="1" type="ORF">WKI47_16005</name>
</gene>
<reference evidence="1" key="1">
    <citation type="submission" date="2024-03" db="EMBL/GenBank/DDBJ databases">
        <title>Whole genome sequecning of epiphytes from Marcgravia umbellata leaves.</title>
        <authorList>
            <person name="Kumar G."/>
            <person name="Savka M.A."/>
        </authorList>
    </citation>
    <scope>NUCLEOTIDE SEQUENCE</scope>
    <source>
        <strain evidence="1">RIT_BL5</strain>
    </source>
</reference>
<protein>
    <submittedName>
        <fullName evidence="1">HAMP domain-containing sensor histidine kinase</fullName>
    </submittedName>
</protein>
<dbReference type="EMBL" id="JBBKAR010000043">
    <property type="protein sequence ID" value="MEJ8305413.1"/>
    <property type="molecule type" value="Genomic_DNA"/>
</dbReference>